<dbReference type="Pfam" id="PF12787">
    <property type="entry name" value="EcsC"/>
    <property type="match status" value="1"/>
</dbReference>
<proteinExistence type="predicted"/>
<organism evidence="2 3">
    <name type="scientific">Paracoccus denitrificans (strain Pd 1222)</name>
    <dbReference type="NCBI Taxonomy" id="318586"/>
    <lineage>
        <taxon>Bacteria</taxon>
        <taxon>Pseudomonadati</taxon>
        <taxon>Pseudomonadota</taxon>
        <taxon>Alphaproteobacteria</taxon>
        <taxon>Rhodobacterales</taxon>
        <taxon>Paracoccaceae</taxon>
        <taxon>Paracoccus</taxon>
    </lineage>
</organism>
<protein>
    <recommendedName>
        <fullName evidence="4">Protein EcsC</fullName>
    </recommendedName>
</protein>
<dbReference type="Proteomes" id="UP000000361">
    <property type="component" value="Chromosome 2"/>
</dbReference>
<dbReference type="eggNOG" id="ENOG502Z7KX">
    <property type="taxonomic scope" value="Bacteria"/>
</dbReference>
<dbReference type="InterPro" id="IPR024787">
    <property type="entry name" value="EcsC"/>
</dbReference>
<dbReference type="PANTHER" id="PTHR41260">
    <property type="entry name" value="PROTEIN ECSC"/>
    <property type="match status" value="1"/>
</dbReference>
<feature type="compositionally biased region" description="Polar residues" evidence="1">
    <location>
        <begin position="1"/>
        <end position="11"/>
    </location>
</feature>
<dbReference type="EnsemblBacteria" id="ABL71691">
    <property type="protein sequence ID" value="ABL71691"/>
    <property type="gene ID" value="Pden_3624"/>
</dbReference>
<keyword evidence="3" id="KW-1185">Reference proteome</keyword>
<dbReference type="PANTHER" id="PTHR41260:SF1">
    <property type="entry name" value="PROTEIN ECSC"/>
    <property type="match status" value="1"/>
</dbReference>
<evidence type="ECO:0000256" key="1">
    <source>
        <dbReference type="SAM" id="MobiDB-lite"/>
    </source>
</evidence>
<name>A1B847_PARDP</name>
<reference evidence="3" key="1">
    <citation type="submission" date="2006-12" db="EMBL/GenBank/DDBJ databases">
        <title>Complete sequence of chromosome 2 of Paracoccus denitrificans PD1222.</title>
        <authorList>
            <person name="Copeland A."/>
            <person name="Lucas S."/>
            <person name="Lapidus A."/>
            <person name="Barry K."/>
            <person name="Detter J.C."/>
            <person name="Glavina del Rio T."/>
            <person name="Hammon N."/>
            <person name="Israni S."/>
            <person name="Dalin E."/>
            <person name="Tice H."/>
            <person name="Pitluck S."/>
            <person name="Munk A.C."/>
            <person name="Brettin T."/>
            <person name="Bruce D."/>
            <person name="Han C."/>
            <person name="Tapia R."/>
            <person name="Gilna P."/>
            <person name="Schmutz J."/>
            <person name="Larimer F."/>
            <person name="Land M."/>
            <person name="Hauser L."/>
            <person name="Kyrpides N."/>
            <person name="Lykidis A."/>
            <person name="Spiro S."/>
            <person name="Richardson D.J."/>
            <person name="Moir J.W.B."/>
            <person name="Ferguson S.J."/>
            <person name="van Spanning R.J.M."/>
            <person name="Richardson P."/>
        </authorList>
    </citation>
    <scope>NUCLEOTIDE SEQUENCE [LARGE SCALE GENOMIC DNA]</scope>
    <source>
        <strain evidence="3">Pd 1222</strain>
    </source>
</reference>
<evidence type="ECO:0000313" key="3">
    <source>
        <dbReference type="Proteomes" id="UP000000361"/>
    </source>
</evidence>
<dbReference type="HOGENOM" id="CLU_087250_0_0_5"/>
<dbReference type="EMBL" id="CP000490">
    <property type="protein sequence ID" value="ABL71691.1"/>
    <property type="molecule type" value="Genomic_DNA"/>
</dbReference>
<sequence length="288" mass="30687">MPSSGAGQTTQRSRRMTEQSQIPVRQAVLPPIDDPTVHAAIDRLARRYLQAGGVAMELLTAVGGKAEGLIERLPAPVRGRMDRITLAALNRAFDAASRSRGVLRDRGDLFNRMLSTTSGAVGGLAGIGGAMLELPVTVTLLLRAIMDIAAEHGFDPVSDEARREALHVFASAGPLADDDGTDLGLLAARMTITGQTVQALIARVAPRLSASLAQKLAAQAVPVLGALAGASINYSFTRYYQELARVHFGLLRLSQETGIPREALAEALELRMIQLRPNTAARKLSRRG</sequence>
<feature type="region of interest" description="Disordered" evidence="1">
    <location>
        <begin position="1"/>
        <end position="23"/>
    </location>
</feature>
<evidence type="ECO:0008006" key="4">
    <source>
        <dbReference type="Google" id="ProtNLM"/>
    </source>
</evidence>
<accession>A1B847</accession>
<gene>
    <name evidence="2" type="ordered locus">Pden_3624</name>
</gene>
<dbReference type="STRING" id="318586.Pden_3624"/>
<dbReference type="KEGG" id="pde:Pden_3624"/>
<evidence type="ECO:0000313" key="2">
    <source>
        <dbReference type="EMBL" id="ABL71691.1"/>
    </source>
</evidence>
<dbReference type="AlphaFoldDB" id="A1B847"/>